<dbReference type="AlphaFoldDB" id="A0A1D3TXY9"/>
<feature type="transmembrane region" description="Helical" evidence="1">
    <location>
        <begin position="141"/>
        <end position="159"/>
    </location>
</feature>
<dbReference type="Proteomes" id="UP000199315">
    <property type="component" value="Unassembled WGS sequence"/>
</dbReference>
<evidence type="ECO:0000313" key="2">
    <source>
        <dbReference type="EMBL" id="SCP99254.1"/>
    </source>
</evidence>
<gene>
    <name evidence="2" type="ORF">SAMN05421730_103610</name>
</gene>
<protein>
    <recommendedName>
        <fullName evidence="4">DUF1700 domain-containing protein</fullName>
    </recommendedName>
</protein>
<keyword evidence="1" id="KW-1133">Transmembrane helix</keyword>
<reference evidence="2 3" key="1">
    <citation type="submission" date="2016-09" db="EMBL/GenBank/DDBJ databases">
        <authorList>
            <person name="Capua I."/>
            <person name="De Benedictis P."/>
            <person name="Joannis T."/>
            <person name="Lombin L.H."/>
            <person name="Cattoli G."/>
        </authorList>
    </citation>
    <scope>NUCLEOTIDE SEQUENCE [LARGE SCALE GENOMIC DNA]</scope>
    <source>
        <strain evidence="2 3">GluBS11</strain>
    </source>
</reference>
<dbReference type="EMBL" id="FMKA01000036">
    <property type="protein sequence ID" value="SCP99254.1"/>
    <property type="molecule type" value="Genomic_DNA"/>
</dbReference>
<keyword evidence="3" id="KW-1185">Reference proteome</keyword>
<name>A0A1D3TXY9_9FIRM</name>
<evidence type="ECO:0000313" key="3">
    <source>
        <dbReference type="Proteomes" id="UP000199315"/>
    </source>
</evidence>
<keyword evidence="1" id="KW-0472">Membrane</keyword>
<feature type="transmembrane region" description="Helical" evidence="1">
    <location>
        <begin position="115"/>
        <end position="135"/>
    </location>
</feature>
<organism evidence="2 3">
    <name type="scientific">Anaerobium acetethylicum</name>
    <dbReference type="NCBI Taxonomy" id="1619234"/>
    <lineage>
        <taxon>Bacteria</taxon>
        <taxon>Bacillati</taxon>
        <taxon>Bacillota</taxon>
        <taxon>Clostridia</taxon>
        <taxon>Lachnospirales</taxon>
        <taxon>Lachnospiraceae</taxon>
        <taxon>Anaerobium</taxon>
    </lineage>
</organism>
<sequence>MTKKEFLEQLRESLQGEISAREVNDNINYYASYIDGEIGKGKAEAEVMYMLGDPRLIAKTIIETRGISGSTTGNNYFYEADDEDNTKTSKGFNANYDKNDGWDLRFGKLKLNTKLGRIISLLVVILIFAVVIVVVGQLVAFLLPVVLPIFLVMFILTLLRGGGRYQ</sequence>
<evidence type="ECO:0008006" key="4">
    <source>
        <dbReference type="Google" id="ProtNLM"/>
    </source>
</evidence>
<dbReference type="RefSeq" id="WP_091236578.1">
    <property type="nucleotide sequence ID" value="NZ_FMKA01000036.1"/>
</dbReference>
<evidence type="ECO:0000256" key="1">
    <source>
        <dbReference type="SAM" id="Phobius"/>
    </source>
</evidence>
<accession>A0A1D3TXY9</accession>
<dbReference type="Pfam" id="PF22564">
    <property type="entry name" value="HAAS"/>
    <property type="match status" value="1"/>
</dbReference>
<proteinExistence type="predicted"/>
<keyword evidence="1" id="KW-0812">Transmembrane</keyword>
<dbReference type="OrthoDB" id="1779993at2"/>